<dbReference type="EMBL" id="SHKR01000017">
    <property type="protein sequence ID" value="RZU03447.1"/>
    <property type="molecule type" value="Genomic_DNA"/>
</dbReference>
<gene>
    <name evidence="2" type="ORF">EV645_7476</name>
</gene>
<reference evidence="2 3" key="1">
    <citation type="journal article" date="2015" name="Stand. Genomic Sci.">
        <title>Genomic Encyclopedia of Bacterial and Archaeal Type Strains, Phase III: the genomes of soil and plant-associated and newly described type strains.</title>
        <authorList>
            <person name="Whitman W.B."/>
            <person name="Woyke T."/>
            <person name="Klenk H.P."/>
            <person name="Zhou Y."/>
            <person name="Lilburn T.G."/>
            <person name="Beck B.J."/>
            <person name="De Vos P."/>
            <person name="Vandamme P."/>
            <person name="Eisen J.A."/>
            <person name="Garrity G."/>
            <person name="Hugenholtz P."/>
            <person name="Kyrpides N.C."/>
        </authorList>
    </citation>
    <scope>NUCLEOTIDE SEQUENCE [LARGE SCALE GENOMIC DNA]</scope>
    <source>
        <strain evidence="2 3">VKM Ac-2540</strain>
    </source>
</reference>
<sequence>MGKIVAIAIAALLIAIGGVWTLQGLGYVKGSSMTGSTVWATVGPIVAAFGVALIYVAFRGTRKR</sequence>
<evidence type="ECO:0000313" key="2">
    <source>
        <dbReference type="EMBL" id="RZU03447.1"/>
    </source>
</evidence>
<keyword evidence="1" id="KW-0812">Transmembrane</keyword>
<keyword evidence="3" id="KW-1185">Reference proteome</keyword>
<dbReference type="RefSeq" id="WP_130449046.1">
    <property type="nucleotide sequence ID" value="NZ_SHKR01000017.1"/>
</dbReference>
<dbReference type="AlphaFoldDB" id="A0A4Q7W2K4"/>
<evidence type="ECO:0000256" key="1">
    <source>
        <dbReference type="SAM" id="Phobius"/>
    </source>
</evidence>
<dbReference type="Proteomes" id="UP000292027">
    <property type="component" value="Unassembled WGS sequence"/>
</dbReference>
<proteinExistence type="predicted"/>
<accession>A0A4Q7W2K4</accession>
<evidence type="ECO:0008006" key="4">
    <source>
        <dbReference type="Google" id="ProtNLM"/>
    </source>
</evidence>
<protein>
    <recommendedName>
        <fullName evidence="4">Integral membrane protein</fullName>
    </recommendedName>
</protein>
<organism evidence="2 3">
    <name type="scientific">Kribbella rubisoli</name>
    <dbReference type="NCBI Taxonomy" id="3075929"/>
    <lineage>
        <taxon>Bacteria</taxon>
        <taxon>Bacillati</taxon>
        <taxon>Actinomycetota</taxon>
        <taxon>Actinomycetes</taxon>
        <taxon>Propionibacteriales</taxon>
        <taxon>Kribbellaceae</taxon>
        <taxon>Kribbella</taxon>
    </lineage>
</organism>
<evidence type="ECO:0000313" key="3">
    <source>
        <dbReference type="Proteomes" id="UP000292027"/>
    </source>
</evidence>
<name>A0A4Q7W2K4_9ACTN</name>
<comment type="caution">
    <text evidence="2">The sequence shown here is derived from an EMBL/GenBank/DDBJ whole genome shotgun (WGS) entry which is preliminary data.</text>
</comment>
<keyword evidence="1" id="KW-1133">Transmembrane helix</keyword>
<dbReference type="OrthoDB" id="4640879at2"/>
<feature type="transmembrane region" description="Helical" evidence="1">
    <location>
        <begin position="37"/>
        <end position="58"/>
    </location>
</feature>
<keyword evidence="1" id="KW-0472">Membrane</keyword>